<keyword evidence="2" id="KW-1185">Reference proteome</keyword>
<dbReference type="RefSeq" id="WP_229473726.1">
    <property type="nucleotide sequence ID" value="NZ_VLLB01000001.1"/>
</dbReference>
<organism evidence="1 2">
    <name type="scientific">Pseudoduganella lurida</name>
    <dbReference type="NCBI Taxonomy" id="1036180"/>
    <lineage>
        <taxon>Bacteria</taxon>
        <taxon>Pseudomonadati</taxon>
        <taxon>Pseudomonadota</taxon>
        <taxon>Betaproteobacteria</taxon>
        <taxon>Burkholderiales</taxon>
        <taxon>Oxalobacteraceae</taxon>
        <taxon>Telluria group</taxon>
        <taxon>Pseudoduganella</taxon>
    </lineage>
</organism>
<dbReference type="AlphaFoldDB" id="A0A562RJB7"/>
<protein>
    <submittedName>
        <fullName evidence="1">Uncharacterized protein DUF4936</fullName>
    </submittedName>
</protein>
<name>A0A562RJB7_9BURK</name>
<dbReference type="InterPro" id="IPR032556">
    <property type="entry name" value="DUF4936"/>
</dbReference>
<dbReference type="Proteomes" id="UP000318431">
    <property type="component" value="Unassembled WGS sequence"/>
</dbReference>
<proteinExistence type="predicted"/>
<dbReference type="Pfam" id="PF16290">
    <property type="entry name" value="DUF4936"/>
    <property type="match status" value="1"/>
</dbReference>
<comment type="caution">
    <text evidence="1">The sequence shown here is derived from an EMBL/GenBank/DDBJ whole genome shotgun (WGS) entry which is preliminary data.</text>
</comment>
<evidence type="ECO:0000313" key="1">
    <source>
        <dbReference type="EMBL" id="TWI69167.1"/>
    </source>
</evidence>
<accession>A0A562RJB7</accession>
<evidence type="ECO:0000313" key="2">
    <source>
        <dbReference type="Proteomes" id="UP000318431"/>
    </source>
</evidence>
<sequence>MMTPTGQVDLYVYYRVRDEDADALLPQVRALQAELAAAHRVVPQLKRRPESADGVQTWMEIYPGVAADSADAMTHAMAEAVALSGLPPLLVGPRHIEVFTDIPCA</sequence>
<dbReference type="EMBL" id="VLLB01000001">
    <property type="protein sequence ID" value="TWI69167.1"/>
    <property type="molecule type" value="Genomic_DNA"/>
</dbReference>
<reference evidence="1 2" key="1">
    <citation type="journal article" date="2015" name="Stand. Genomic Sci.">
        <title>Genomic Encyclopedia of Bacterial and Archaeal Type Strains, Phase III: the genomes of soil and plant-associated and newly described type strains.</title>
        <authorList>
            <person name="Whitman W.B."/>
            <person name="Woyke T."/>
            <person name="Klenk H.P."/>
            <person name="Zhou Y."/>
            <person name="Lilburn T.G."/>
            <person name="Beck B.J."/>
            <person name="De Vos P."/>
            <person name="Vandamme P."/>
            <person name="Eisen J.A."/>
            <person name="Garrity G."/>
            <person name="Hugenholtz P."/>
            <person name="Kyrpides N.C."/>
        </authorList>
    </citation>
    <scope>NUCLEOTIDE SEQUENCE [LARGE SCALE GENOMIC DNA]</scope>
    <source>
        <strain evidence="1 2">CGMCC 1.10822</strain>
    </source>
</reference>
<gene>
    <name evidence="1" type="ORF">IP91_00233</name>
</gene>